<comment type="subcellular location">
    <subcellularLocation>
        <location evidence="7">Endomembrane system</location>
        <topology evidence="7">Single-pass membrane protein</topology>
    </subcellularLocation>
    <subcellularLocation>
        <location evidence="1 8">Membrane</location>
        <topology evidence="1 8">Single-pass type I membrane protein</topology>
    </subcellularLocation>
</comment>
<protein>
    <recommendedName>
        <fullName evidence="11">GOLD domain-containing protein</fullName>
    </recommendedName>
</protein>
<evidence type="ECO:0000256" key="4">
    <source>
        <dbReference type="ARBA" id="ARBA00022729"/>
    </source>
</evidence>
<evidence type="ECO:0000256" key="8">
    <source>
        <dbReference type="RuleBase" id="RU003827"/>
    </source>
</evidence>
<dbReference type="InterPro" id="IPR009038">
    <property type="entry name" value="GOLD_dom"/>
</dbReference>
<dbReference type="InterPro" id="IPR036598">
    <property type="entry name" value="GOLD_dom_sf"/>
</dbReference>
<evidence type="ECO:0000256" key="2">
    <source>
        <dbReference type="ARBA" id="ARBA00007104"/>
    </source>
</evidence>
<evidence type="ECO:0000259" key="11">
    <source>
        <dbReference type="PROSITE" id="PS50866"/>
    </source>
</evidence>
<evidence type="ECO:0000313" key="13">
    <source>
        <dbReference type="Proteomes" id="UP001146793"/>
    </source>
</evidence>
<dbReference type="Proteomes" id="UP001146793">
    <property type="component" value="Unassembled WGS sequence"/>
</dbReference>
<evidence type="ECO:0000256" key="6">
    <source>
        <dbReference type="ARBA" id="ARBA00023136"/>
    </source>
</evidence>
<comment type="caution">
    <text evidence="12">The sequence shown here is derived from an EMBL/GenBank/DDBJ whole genome shotgun (WGS) entry which is preliminary data.</text>
</comment>
<evidence type="ECO:0000256" key="1">
    <source>
        <dbReference type="ARBA" id="ARBA00004479"/>
    </source>
</evidence>
<evidence type="ECO:0000256" key="3">
    <source>
        <dbReference type="ARBA" id="ARBA00022692"/>
    </source>
</evidence>
<feature type="transmembrane region" description="Helical" evidence="9">
    <location>
        <begin position="168"/>
        <end position="190"/>
    </location>
</feature>
<dbReference type="GO" id="GO:0012505">
    <property type="term" value="C:endomembrane system"/>
    <property type="evidence" value="ECO:0007669"/>
    <property type="project" value="UniProtKB-SubCell"/>
</dbReference>
<comment type="similarity">
    <text evidence="2 8">Belongs to the EMP24/GP25L family.</text>
</comment>
<sequence length="200" mass="23414">MNSLLYFSLFLSFVLSCYSLTFTIPPRQKECVKYYLEKQKSCTLFFQSVDGPGHEADLEVLTPSGRTVLKRKQVSETRFSFLGSETGMHDFCLSNEMSSISTKKVYLDVQIDNQYIEEELAKKEHFSPLENSIIELEETLTTILAEQRYLKVREHIHRNTTESTNSRVLWWSFLKTFFLLAIVISQIVYLRHIIEKKSIF</sequence>
<dbReference type="SUPFAM" id="SSF101576">
    <property type="entry name" value="Supernatant protein factor (SPF), C-terminal domain"/>
    <property type="match status" value="1"/>
</dbReference>
<keyword evidence="6 9" id="KW-0472">Membrane</keyword>
<feature type="signal peptide" evidence="10">
    <location>
        <begin position="1"/>
        <end position="19"/>
    </location>
</feature>
<dbReference type="InterPro" id="IPR015720">
    <property type="entry name" value="Emp24-like"/>
</dbReference>
<keyword evidence="3 8" id="KW-0812">Transmembrane</keyword>
<reference evidence="12" key="1">
    <citation type="submission" date="2022-08" db="EMBL/GenBank/DDBJ databases">
        <title>Novel sulphate-reducing endosymbionts in the free-living metamonad Anaeramoeba.</title>
        <authorList>
            <person name="Jerlstrom-Hultqvist J."/>
            <person name="Cepicka I."/>
            <person name="Gallot-Lavallee L."/>
            <person name="Salas-Leiva D."/>
            <person name="Curtis B.A."/>
            <person name="Zahonova K."/>
            <person name="Pipaliya S."/>
            <person name="Dacks J."/>
            <person name="Roger A.J."/>
        </authorList>
    </citation>
    <scope>NUCLEOTIDE SEQUENCE</scope>
    <source>
        <strain evidence="12">Busselton2</strain>
    </source>
</reference>
<evidence type="ECO:0000256" key="5">
    <source>
        <dbReference type="ARBA" id="ARBA00022989"/>
    </source>
</evidence>
<keyword evidence="4 10" id="KW-0732">Signal</keyword>
<proteinExistence type="inferred from homology"/>
<gene>
    <name evidence="12" type="ORF">M0812_25293</name>
</gene>
<organism evidence="12 13">
    <name type="scientific">Anaeramoeba flamelloides</name>
    <dbReference type="NCBI Taxonomy" id="1746091"/>
    <lineage>
        <taxon>Eukaryota</taxon>
        <taxon>Metamonada</taxon>
        <taxon>Anaeramoebidae</taxon>
        <taxon>Anaeramoeba</taxon>
    </lineage>
</organism>
<evidence type="ECO:0000256" key="9">
    <source>
        <dbReference type="SAM" id="Phobius"/>
    </source>
</evidence>
<accession>A0AAV7YGL9</accession>
<feature type="chain" id="PRO_5043832410" description="GOLD domain-containing protein" evidence="10">
    <location>
        <begin position="20"/>
        <end position="200"/>
    </location>
</feature>
<dbReference type="AlphaFoldDB" id="A0AAV7YGL9"/>
<dbReference type="PANTHER" id="PTHR22811">
    <property type="entry name" value="TRANSMEMBRANE EMP24 DOMAIN-CONTAINING PROTEIN"/>
    <property type="match status" value="1"/>
</dbReference>
<name>A0AAV7YGL9_9EUKA</name>
<keyword evidence="5 9" id="KW-1133">Transmembrane helix</keyword>
<dbReference type="EMBL" id="JANTQA010000060">
    <property type="protein sequence ID" value="KAJ3427665.1"/>
    <property type="molecule type" value="Genomic_DNA"/>
</dbReference>
<evidence type="ECO:0000313" key="12">
    <source>
        <dbReference type="EMBL" id="KAJ3427665.1"/>
    </source>
</evidence>
<evidence type="ECO:0000256" key="10">
    <source>
        <dbReference type="SAM" id="SignalP"/>
    </source>
</evidence>
<dbReference type="GO" id="GO:0016020">
    <property type="term" value="C:membrane"/>
    <property type="evidence" value="ECO:0007669"/>
    <property type="project" value="UniProtKB-SubCell"/>
</dbReference>
<dbReference type="SMART" id="SM01190">
    <property type="entry name" value="EMP24_GP25L"/>
    <property type="match status" value="1"/>
</dbReference>
<feature type="domain" description="GOLD" evidence="11">
    <location>
        <begin position="29"/>
        <end position="111"/>
    </location>
</feature>
<dbReference type="PROSITE" id="PS50866">
    <property type="entry name" value="GOLD"/>
    <property type="match status" value="1"/>
</dbReference>
<dbReference type="Pfam" id="PF01105">
    <property type="entry name" value="EMP24_GP25L"/>
    <property type="match status" value="1"/>
</dbReference>
<evidence type="ECO:0000256" key="7">
    <source>
        <dbReference type="ARBA" id="ARBA00037847"/>
    </source>
</evidence>